<organism evidence="10 11">
    <name type="scientific">Brevundimonas intermedia</name>
    <dbReference type="NCBI Taxonomy" id="74315"/>
    <lineage>
        <taxon>Bacteria</taxon>
        <taxon>Pseudomonadati</taxon>
        <taxon>Pseudomonadota</taxon>
        <taxon>Alphaproteobacteria</taxon>
        <taxon>Caulobacterales</taxon>
        <taxon>Caulobacteraceae</taxon>
        <taxon>Brevundimonas</taxon>
    </lineage>
</organism>
<dbReference type="PANTHER" id="PTHR24221:SF654">
    <property type="entry name" value="ATP-BINDING CASSETTE SUB-FAMILY B MEMBER 6"/>
    <property type="match status" value="1"/>
</dbReference>
<dbReference type="AlphaFoldDB" id="A0A4Y9RZ72"/>
<dbReference type="GO" id="GO:0016887">
    <property type="term" value="F:ATP hydrolysis activity"/>
    <property type="evidence" value="ECO:0007669"/>
    <property type="project" value="InterPro"/>
</dbReference>
<proteinExistence type="predicted"/>
<feature type="domain" description="ABC transporter" evidence="8">
    <location>
        <begin position="334"/>
        <end position="576"/>
    </location>
</feature>
<dbReference type="GO" id="GO:0030253">
    <property type="term" value="P:protein secretion by the type I secretion system"/>
    <property type="evidence" value="ECO:0007669"/>
    <property type="project" value="InterPro"/>
</dbReference>
<dbReference type="InterPro" id="IPR003439">
    <property type="entry name" value="ABC_transporter-like_ATP-bd"/>
</dbReference>
<keyword evidence="3" id="KW-0547">Nucleotide-binding</keyword>
<dbReference type="Proteomes" id="UP000298216">
    <property type="component" value="Unassembled WGS sequence"/>
</dbReference>
<feature type="transmembrane region" description="Helical" evidence="7">
    <location>
        <begin position="21"/>
        <end position="40"/>
    </location>
</feature>
<evidence type="ECO:0000313" key="10">
    <source>
        <dbReference type="EMBL" id="TFW14354.1"/>
    </source>
</evidence>
<evidence type="ECO:0000256" key="3">
    <source>
        <dbReference type="ARBA" id="ARBA00022741"/>
    </source>
</evidence>
<keyword evidence="4" id="KW-0067">ATP-binding</keyword>
<evidence type="ECO:0000256" key="6">
    <source>
        <dbReference type="ARBA" id="ARBA00023136"/>
    </source>
</evidence>
<sequence length="580" mass="61494">MFKKLLPEGKGTKPLADAVRACRWHFAMAAAFSAMVNLLYLTPTIYMMQIYDRVVPTGGLMTLIMITIVVVFALGCLALLDGLRTRLMVRAGLRLDRVLASTVLTRAISLQDNSGRSIQALREFDNTRGALAGPGVMALFDTPWTLIYLLFAFFLHPALGFLTLVGALLLCGLAALNERDSRPQLREAISAQNRAYAAQESIAAHFDVVRALGMRRSMTSRQLDERETATSANAHAQFTGGRYNGAIKFVRLALQSCALGLGALLTIEGHISAGSIIAASILLSRAVAPIEQIVGAWPSLVQGRASWANLVNLFERTSGVDVERTMLPPPSGDLVLEGVSVRYNDGDSPQLKNISFKLDPGQVLGVVGSSGSGKTTLARVIAGAQKCGLGKVRLDGADYESWDGDQLARYIGYLPQGTVLFAGTIKDNISRFAVAGGEDPVAVDFAAVTAAKAAGAHDVIQKLPGGYDALLGPNGAGLSAGQAQRIGLARALYGAPKLIVLDEPNSALDQDGESALMTAMTNAAGWGATIVVFAHRAGVLARVDRLMVMRDGANALIGPREEVLGQLRQNRSALDVTSAQ</sequence>
<evidence type="ECO:0000259" key="8">
    <source>
        <dbReference type="PROSITE" id="PS50893"/>
    </source>
</evidence>
<dbReference type="PROSITE" id="PS50929">
    <property type="entry name" value="ABC_TM1F"/>
    <property type="match status" value="1"/>
</dbReference>
<protein>
    <submittedName>
        <fullName evidence="10">Type I secretion system permease/ATPase</fullName>
    </submittedName>
</protein>
<dbReference type="SMART" id="SM00382">
    <property type="entry name" value="AAA"/>
    <property type="match status" value="1"/>
</dbReference>
<dbReference type="PANTHER" id="PTHR24221">
    <property type="entry name" value="ATP-BINDING CASSETTE SUB-FAMILY B"/>
    <property type="match status" value="1"/>
</dbReference>
<dbReference type="InterPro" id="IPR039421">
    <property type="entry name" value="Type_1_exporter"/>
</dbReference>
<dbReference type="Gene3D" id="3.40.50.300">
    <property type="entry name" value="P-loop containing nucleotide triphosphate hydrolases"/>
    <property type="match status" value="1"/>
</dbReference>
<evidence type="ECO:0000256" key="5">
    <source>
        <dbReference type="ARBA" id="ARBA00022989"/>
    </source>
</evidence>
<keyword evidence="6 7" id="KW-0472">Membrane</keyword>
<dbReference type="InterPro" id="IPR036640">
    <property type="entry name" value="ABC1_TM_sf"/>
</dbReference>
<evidence type="ECO:0000313" key="11">
    <source>
        <dbReference type="Proteomes" id="UP000298216"/>
    </source>
</evidence>
<dbReference type="InterPro" id="IPR010128">
    <property type="entry name" value="ATPase_T1SS_PrtD-like"/>
</dbReference>
<dbReference type="InterPro" id="IPR017871">
    <property type="entry name" value="ABC_transporter-like_CS"/>
</dbReference>
<evidence type="ECO:0000256" key="2">
    <source>
        <dbReference type="ARBA" id="ARBA00022692"/>
    </source>
</evidence>
<feature type="transmembrane region" description="Helical" evidence="7">
    <location>
        <begin position="60"/>
        <end position="80"/>
    </location>
</feature>
<dbReference type="GO" id="GO:0030256">
    <property type="term" value="C:type I protein secretion system complex"/>
    <property type="evidence" value="ECO:0007669"/>
    <property type="project" value="InterPro"/>
</dbReference>
<dbReference type="GO" id="GO:0005886">
    <property type="term" value="C:plasma membrane"/>
    <property type="evidence" value="ECO:0007669"/>
    <property type="project" value="UniProtKB-SubCell"/>
</dbReference>
<dbReference type="GO" id="GO:0005524">
    <property type="term" value="F:ATP binding"/>
    <property type="evidence" value="ECO:0007669"/>
    <property type="project" value="UniProtKB-KW"/>
</dbReference>
<dbReference type="GO" id="GO:0034040">
    <property type="term" value="F:ATPase-coupled lipid transmembrane transporter activity"/>
    <property type="evidence" value="ECO:0007669"/>
    <property type="project" value="TreeGrafter"/>
</dbReference>
<dbReference type="Gene3D" id="1.20.1560.10">
    <property type="entry name" value="ABC transporter type 1, transmembrane domain"/>
    <property type="match status" value="1"/>
</dbReference>
<dbReference type="SUPFAM" id="SSF90123">
    <property type="entry name" value="ABC transporter transmembrane region"/>
    <property type="match status" value="1"/>
</dbReference>
<evidence type="ECO:0000256" key="1">
    <source>
        <dbReference type="ARBA" id="ARBA00004651"/>
    </source>
</evidence>
<evidence type="ECO:0000256" key="7">
    <source>
        <dbReference type="SAM" id="Phobius"/>
    </source>
</evidence>
<dbReference type="NCBIfam" id="TIGR01842">
    <property type="entry name" value="type_I_sec_PrtD"/>
    <property type="match status" value="1"/>
</dbReference>
<keyword evidence="5 7" id="KW-1133">Transmembrane helix</keyword>
<dbReference type="PROSITE" id="PS50893">
    <property type="entry name" value="ABC_TRANSPORTER_2"/>
    <property type="match status" value="1"/>
</dbReference>
<comment type="subcellular location">
    <subcellularLocation>
        <location evidence="1">Cell membrane</location>
        <topology evidence="1">Multi-pass membrane protein</topology>
    </subcellularLocation>
</comment>
<dbReference type="SUPFAM" id="SSF52540">
    <property type="entry name" value="P-loop containing nucleoside triphosphate hydrolases"/>
    <property type="match status" value="1"/>
</dbReference>
<reference evidence="10 11" key="1">
    <citation type="submission" date="2019-03" db="EMBL/GenBank/DDBJ databases">
        <title>Draft genome of Brevundimonas sp. a heavy metal resistant soil bacteria.</title>
        <authorList>
            <person name="Soto J."/>
        </authorList>
    </citation>
    <scope>NUCLEOTIDE SEQUENCE [LARGE SCALE GENOMIC DNA]</scope>
    <source>
        <strain evidence="10 11">B-10</strain>
    </source>
</reference>
<dbReference type="Pfam" id="PF00664">
    <property type="entry name" value="ABC_membrane"/>
    <property type="match status" value="1"/>
</dbReference>
<dbReference type="InterPro" id="IPR027417">
    <property type="entry name" value="P-loop_NTPase"/>
</dbReference>
<dbReference type="OrthoDB" id="9787557at2"/>
<evidence type="ECO:0000259" key="9">
    <source>
        <dbReference type="PROSITE" id="PS50929"/>
    </source>
</evidence>
<feature type="transmembrane region" description="Helical" evidence="7">
    <location>
        <begin position="157"/>
        <end position="176"/>
    </location>
</feature>
<dbReference type="InterPro" id="IPR003593">
    <property type="entry name" value="AAA+_ATPase"/>
</dbReference>
<dbReference type="InterPro" id="IPR011527">
    <property type="entry name" value="ABC1_TM_dom"/>
</dbReference>
<dbReference type="EMBL" id="SPVH01000002">
    <property type="protein sequence ID" value="TFW14354.1"/>
    <property type="molecule type" value="Genomic_DNA"/>
</dbReference>
<dbReference type="PROSITE" id="PS00211">
    <property type="entry name" value="ABC_TRANSPORTER_1"/>
    <property type="match status" value="1"/>
</dbReference>
<name>A0A4Y9RZ72_9CAUL</name>
<dbReference type="GO" id="GO:0140359">
    <property type="term" value="F:ABC-type transporter activity"/>
    <property type="evidence" value="ECO:0007669"/>
    <property type="project" value="InterPro"/>
</dbReference>
<keyword evidence="2 7" id="KW-0812">Transmembrane</keyword>
<evidence type="ECO:0000256" key="4">
    <source>
        <dbReference type="ARBA" id="ARBA00022840"/>
    </source>
</evidence>
<dbReference type="RefSeq" id="WP_135193740.1">
    <property type="nucleotide sequence ID" value="NZ_SPVH01000002.1"/>
</dbReference>
<accession>A0A4Y9RZ72</accession>
<feature type="domain" description="ABC transmembrane type-1" evidence="9">
    <location>
        <begin position="27"/>
        <end position="302"/>
    </location>
</feature>
<gene>
    <name evidence="10" type="ORF">EGY25_03925</name>
</gene>
<dbReference type="Pfam" id="PF00005">
    <property type="entry name" value="ABC_tran"/>
    <property type="match status" value="1"/>
</dbReference>
<comment type="caution">
    <text evidence="10">The sequence shown here is derived from an EMBL/GenBank/DDBJ whole genome shotgun (WGS) entry which is preliminary data.</text>
</comment>
<keyword evidence="11" id="KW-1185">Reference proteome</keyword>